<dbReference type="InterPro" id="IPR000858">
    <property type="entry name" value="S_locus_glycoprot_dom"/>
</dbReference>
<dbReference type="Gene3D" id="3.30.200.20">
    <property type="entry name" value="Phosphorylase Kinase, domain 1"/>
    <property type="match status" value="1"/>
</dbReference>
<dbReference type="Gene3D" id="1.10.510.10">
    <property type="entry name" value="Transferase(Phosphotransferase) domain 1"/>
    <property type="match status" value="1"/>
</dbReference>
<keyword evidence="7 17" id="KW-0547">Nucleotide-binding</keyword>
<dbReference type="PANTHER" id="PTHR47976">
    <property type="entry name" value="G-TYPE LECTIN S-RECEPTOR-LIKE SERINE/THREONINE-PROTEIN KINASE SD2-5"/>
    <property type="match status" value="1"/>
</dbReference>
<dbReference type="PROSITE" id="PS00108">
    <property type="entry name" value="PROTEIN_KINASE_ST"/>
    <property type="match status" value="1"/>
</dbReference>
<evidence type="ECO:0000256" key="1">
    <source>
        <dbReference type="ARBA" id="ARBA00004167"/>
    </source>
</evidence>
<evidence type="ECO:0000259" key="21">
    <source>
        <dbReference type="PROSITE" id="PS50011"/>
    </source>
</evidence>
<evidence type="ECO:0000256" key="7">
    <source>
        <dbReference type="ARBA" id="ARBA00022741"/>
    </source>
</evidence>
<feature type="signal peptide" evidence="20">
    <location>
        <begin position="1"/>
        <end position="25"/>
    </location>
</feature>
<dbReference type="InterPro" id="IPR011009">
    <property type="entry name" value="Kinase-like_dom_sf"/>
</dbReference>
<dbReference type="RefSeq" id="XP_060675134.1">
    <property type="nucleotide sequence ID" value="XM_060819151.1"/>
</dbReference>
<comment type="subcellular location">
    <subcellularLocation>
        <location evidence="1">Membrane</location>
        <topology evidence="1">Single-pass membrane protein</topology>
    </subcellularLocation>
</comment>
<evidence type="ECO:0000256" key="17">
    <source>
        <dbReference type="PIRNR" id="PIRNR000641"/>
    </source>
</evidence>
<evidence type="ECO:0000256" key="9">
    <source>
        <dbReference type="ARBA" id="ARBA00022840"/>
    </source>
</evidence>
<comment type="catalytic activity">
    <reaction evidence="15 17">
        <text>L-threonyl-[protein] + ATP = O-phospho-L-threonyl-[protein] + ADP + H(+)</text>
        <dbReference type="Rhea" id="RHEA:46608"/>
        <dbReference type="Rhea" id="RHEA-COMP:11060"/>
        <dbReference type="Rhea" id="RHEA-COMP:11605"/>
        <dbReference type="ChEBI" id="CHEBI:15378"/>
        <dbReference type="ChEBI" id="CHEBI:30013"/>
        <dbReference type="ChEBI" id="CHEBI:30616"/>
        <dbReference type="ChEBI" id="CHEBI:61977"/>
        <dbReference type="ChEBI" id="CHEBI:456216"/>
        <dbReference type="EC" id="2.7.11.1"/>
    </reaction>
</comment>
<dbReference type="InterPro" id="IPR008271">
    <property type="entry name" value="Ser/Thr_kinase_AS"/>
</dbReference>
<dbReference type="SMART" id="SM00220">
    <property type="entry name" value="S_TKc"/>
    <property type="match status" value="1"/>
</dbReference>
<keyword evidence="11 19" id="KW-0472">Membrane</keyword>
<comment type="similarity">
    <text evidence="17">Belongs to the protein kinase superfamily. Ser/Thr protein kinase family.</text>
</comment>
<dbReference type="InterPro" id="IPR051343">
    <property type="entry name" value="G-type_lectin_kinases/EP1-like"/>
</dbReference>
<evidence type="ECO:0000256" key="20">
    <source>
        <dbReference type="SAM" id="SignalP"/>
    </source>
</evidence>
<evidence type="ECO:0000256" key="5">
    <source>
        <dbReference type="ARBA" id="ARBA00022692"/>
    </source>
</evidence>
<dbReference type="InterPro" id="IPR000719">
    <property type="entry name" value="Prot_kinase_dom"/>
</dbReference>
<evidence type="ECO:0000256" key="11">
    <source>
        <dbReference type="ARBA" id="ARBA00023136"/>
    </source>
</evidence>
<name>A0ABM4AEG6_ZIZJJ</name>
<keyword evidence="12" id="KW-1015">Disulfide bond</keyword>
<evidence type="ECO:0000256" key="15">
    <source>
        <dbReference type="ARBA" id="ARBA00047899"/>
    </source>
</evidence>
<dbReference type="CDD" id="cd00028">
    <property type="entry name" value="B_lectin"/>
    <property type="match status" value="1"/>
</dbReference>
<dbReference type="PROSITE" id="PS50927">
    <property type="entry name" value="BULB_LECTIN"/>
    <property type="match status" value="1"/>
</dbReference>
<evidence type="ECO:0000256" key="6">
    <source>
        <dbReference type="ARBA" id="ARBA00022729"/>
    </source>
</evidence>
<dbReference type="InterPro" id="IPR036426">
    <property type="entry name" value="Bulb-type_lectin_dom_sf"/>
</dbReference>
<evidence type="ECO:0000256" key="12">
    <source>
        <dbReference type="ARBA" id="ARBA00023157"/>
    </source>
</evidence>
<evidence type="ECO:0000256" key="8">
    <source>
        <dbReference type="ARBA" id="ARBA00022777"/>
    </source>
</evidence>
<dbReference type="EC" id="2.7.11.1" evidence="17"/>
<keyword evidence="2 17" id="KW-0723">Serine/threonine-protein kinase</keyword>
<dbReference type="SMART" id="SM00108">
    <property type="entry name" value="B_lectin"/>
    <property type="match status" value="1"/>
</dbReference>
<dbReference type="PANTHER" id="PTHR47976:SF7">
    <property type="entry name" value="RECEPTOR-LIKE SERINE_THREONINE-PROTEIN KINASE"/>
    <property type="match status" value="1"/>
</dbReference>
<keyword evidence="3" id="KW-0245">EGF-like domain</keyword>
<dbReference type="Pfam" id="PF00069">
    <property type="entry name" value="Pkinase"/>
    <property type="match status" value="1"/>
</dbReference>
<dbReference type="SUPFAM" id="SSF51110">
    <property type="entry name" value="alpha-D-mannose-specific plant lectins"/>
    <property type="match status" value="2"/>
</dbReference>
<evidence type="ECO:0000259" key="22">
    <source>
        <dbReference type="PROSITE" id="PS50927"/>
    </source>
</evidence>
<protein>
    <recommendedName>
        <fullName evidence="17">Receptor-like serine/threonine-protein kinase</fullName>
        <ecNumber evidence="17">2.7.11.1</ecNumber>
    </recommendedName>
</protein>
<keyword evidence="10 19" id="KW-1133">Transmembrane helix</keyword>
<feature type="chain" id="PRO_5047512249" description="Receptor-like serine/threonine-protein kinase" evidence="20">
    <location>
        <begin position="26"/>
        <end position="781"/>
    </location>
</feature>
<keyword evidence="14" id="KW-0325">Glycoprotein</keyword>
<dbReference type="Gene3D" id="2.90.10.10">
    <property type="entry name" value="Bulb-type lectin domain"/>
    <property type="match status" value="1"/>
</dbReference>
<dbReference type="Pfam" id="PF01453">
    <property type="entry name" value="B_lectin"/>
    <property type="match status" value="1"/>
</dbReference>
<dbReference type="SUPFAM" id="SSF56112">
    <property type="entry name" value="Protein kinase-like (PK-like)"/>
    <property type="match status" value="1"/>
</dbReference>
<feature type="transmembrane region" description="Helical" evidence="19">
    <location>
        <begin position="434"/>
        <end position="456"/>
    </location>
</feature>
<evidence type="ECO:0000313" key="24">
    <source>
        <dbReference type="RefSeq" id="XP_060675134.1"/>
    </source>
</evidence>
<dbReference type="GeneID" id="107425708"/>
<keyword evidence="5 19" id="KW-0812">Transmembrane</keyword>
<feature type="domain" description="Protein kinase" evidence="21">
    <location>
        <begin position="494"/>
        <end position="765"/>
    </location>
</feature>
<accession>A0ABM4AEG6</accession>
<keyword evidence="23" id="KW-1185">Reference proteome</keyword>
<dbReference type="Pfam" id="PF00954">
    <property type="entry name" value="S_locus_glycop"/>
    <property type="match status" value="1"/>
</dbReference>
<keyword evidence="9 17" id="KW-0067">ATP-binding</keyword>
<evidence type="ECO:0000256" key="10">
    <source>
        <dbReference type="ARBA" id="ARBA00022989"/>
    </source>
</evidence>
<dbReference type="Proteomes" id="UP001652623">
    <property type="component" value="Chromosome 7"/>
</dbReference>
<comment type="catalytic activity">
    <reaction evidence="16 17">
        <text>L-seryl-[protein] + ATP = O-phospho-L-seryl-[protein] + ADP + H(+)</text>
        <dbReference type="Rhea" id="RHEA:17989"/>
        <dbReference type="Rhea" id="RHEA-COMP:9863"/>
        <dbReference type="Rhea" id="RHEA-COMP:11604"/>
        <dbReference type="ChEBI" id="CHEBI:15378"/>
        <dbReference type="ChEBI" id="CHEBI:29999"/>
        <dbReference type="ChEBI" id="CHEBI:30616"/>
        <dbReference type="ChEBI" id="CHEBI:83421"/>
        <dbReference type="ChEBI" id="CHEBI:456216"/>
        <dbReference type="EC" id="2.7.11.1"/>
    </reaction>
</comment>
<proteinExistence type="inferred from homology"/>
<evidence type="ECO:0000256" key="4">
    <source>
        <dbReference type="ARBA" id="ARBA00022679"/>
    </source>
</evidence>
<keyword evidence="13" id="KW-0675">Receptor</keyword>
<dbReference type="InterPro" id="IPR024171">
    <property type="entry name" value="SRK-like_kinase"/>
</dbReference>
<evidence type="ECO:0000256" key="3">
    <source>
        <dbReference type="ARBA" id="ARBA00022536"/>
    </source>
</evidence>
<dbReference type="PROSITE" id="PS00107">
    <property type="entry name" value="PROTEIN_KINASE_ATP"/>
    <property type="match status" value="1"/>
</dbReference>
<evidence type="ECO:0000256" key="2">
    <source>
        <dbReference type="ARBA" id="ARBA00022527"/>
    </source>
</evidence>
<sequence length="781" mass="87350">MKDIPLVMASVMLFLLASVFISVAAQQRESTIIPGSSLEPITNSTWSSNSGLYAFGFYKQGKGYTVGIFLAGIPQKTVVWTANRDGQPVSDNSTLLFTNDGKLVLQSSIESQDFNIGHPLQSASSASMLDSGNFVLYNSSGRVIWQSFDHPTDTLLPTQRLLEDQQLVSSVSETDHSTGIFRLKMQKDGNLVQYPINTPDTAPYSYYTSWTGGKGPGVTLNLGVGCHIYMLDHTGFNIKNITEGETSPKEEICLLRIDADGIFRVYSHNRDSWSIEWVSSNNTCDPKGLCGVNAFCHSNVGSANCTCIPGYKFLNKGNWTGGCEKSFSADGCGNNGSFTYVIQEQQDTTWQESPYSTLTLLSKKDCAQACLEDCNCETAIYDPDGSCKKQKLPLQYGRSPGDKAIVLIKVATSRYNRSDGFVPKEEKKMLRVDILIIGVSLAAFGLIMLVISIIVLRKSYIWAYEMITPKGNVEWNGDLGPRSYSYQELERMTEGFKEEIGRGAFGTVYKGVILNNVENVVAVKRLEKVLHDGEIEFQTEMKVIGKTHHRNLVRLIGFCHDGPNRLLVYEYMSNGSLADVLFTPKTPPPWDKRMQIACHIARGILYLHEECMDQIIHCDIKPQNILMDENGCAKISDFGLAKLLHQDQTRTFTGIRGTRGYVAPEWHRKLPITVKADVYSFGIVFFEIIFCRKGVDWNLPEEEAVLDELVYRCFERGEWGKMLGDEEIEMNEFERMIKTGLWCIQDEPSMRPTIKMVLLMIEGLVDVPIPPASSYYSSCLS</sequence>
<dbReference type="PROSITE" id="PS50011">
    <property type="entry name" value="PROTEIN_KINASE_DOM"/>
    <property type="match status" value="1"/>
</dbReference>
<keyword evidence="4 17" id="KW-0808">Transferase</keyword>
<evidence type="ECO:0000256" key="16">
    <source>
        <dbReference type="ARBA" id="ARBA00048679"/>
    </source>
</evidence>
<evidence type="ECO:0000313" key="23">
    <source>
        <dbReference type="Proteomes" id="UP001652623"/>
    </source>
</evidence>
<organism evidence="23 24">
    <name type="scientific">Ziziphus jujuba</name>
    <name type="common">Chinese jujube</name>
    <name type="synonym">Ziziphus sativa</name>
    <dbReference type="NCBI Taxonomy" id="326968"/>
    <lineage>
        <taxon>Eukaryota</taxon>
        <taxon>Viridiplantae</taxon>
        <taxon>Streptophyta</taxon>
        <taxon>Embryophyta</taxon>
        <taxon>Tracheophyta</taxon>
        <taxon>Spermatophyta</taxon>
        <taxon>Magnoliopsida</taxon>
        <taxon>eudicotyledons</taxon>
        <taxon>Gunneridae</taxon>
        <taxon>Pentapetalae</taxon>
        <taxon>rosids</taxon>
        <taxon>fabids</taxon>
        <taxon>Rosales</taxon>
        <taxon>Rhamnaceae</taxon>
        <taxon>Paliureae</taxon>
        <taxon>Ziziphus</taxon>
    </lineage>
</organism>
<gene>
    <name evidence="24" type="primary">LOC107425708</name>
</gene>
<evidence type="ECO:0000256" key="19">
    <source>
        <dbReference type="SAM" id="Phobius"/>
    </source>
</evidence>
<dbReference type="InterPro" id="IPR017441">
    <property type="entry name" value="Protein_kinase_ATP_BS"/>
</dbReference>
<evidence type="ECO:0000256" key="14">
    <source>
        <dbReference type="ARBA" id="ARBA00023180"/>
    </source>
</evidence>
<feature type="binding site" evidence="18">
    <location>
        <position position="524"/>
    </location>
    <ligand>
        <name>ATP</name>
        <dbReference type="ChEBI" id="CHEBI:30616"/>
    </ligand>
</feature>
<evidence type="ECO:0000256" key="18">
    <source>
        <dbReference type="PROSITE-ProRule" id="PRU10141"/>
    </source>
</evidence>
<dbReference type="PIRSF" id="PIRSF000641">
    <property type="entry name" value="SRK"/>
    <property type="match status" value="1"/>
</dbReference>
<feature type="domain" description="Bulb-type lectin" evidence="22">
    <location>
        <begin position="29"/>
        <end position="149"/>
    </location>
</feature>
<keyword evidence="6 20" id="KW-0732">Signal</keyword>
<reference evidence="24" key="1">
    <citation type="submission" date="2025-08" db="UniProtKB">
        <authorList>
            <consortium name="RefSeq"/>
        </authorList>
    </citation>
    <scope>IDENTIFICATION</scope>
    <source>
        <tissue evidence="24">Seedling</tissue>
    </source>
</reference>
<keyword evidence="8 17" id="KW-0418">Kinase</keyword>
<dbReference type="InterPro" id="IPR001480">
    <property type="entry name" value="Bulb-type_lectin_dom"/>
</dbReference>
<dbReference type="CDD" id="cd00054">
    <property type="entry name" value="EGF_CA"/>
    <property type="match status" value="1"/>
</dbReference>
<evidence type="ECO:0000256" key="13">
    <source>
        <dbReference type="ARBA" id="ARBA00023170"/>
    </source>
</evidence>
<dbReference type="Gene3D" id="2.90.10.30">
    <property type="match status" value="1"/>
</dbReference>